<feature type="transmembrane region" description="Helical" evidence="2">
    <location>
        <begin position="224"/>
        <end position="245"/>
    </location>
</feature>
<reference evidence="4" key="1">
    <citation type="submission" date="2015-02" db="EMBL/GenBank/DDBJ databases">
        <title>Genome sequencing for Strongylocentrotus purpuratus.</title>
        <authorList>
            <person name="Murali S."/>
            <person name="Liu Y."/>
            <person name="Vee V."/>
            <person name="English A."/>
            <person name="Wang M."/>
            <person name="Skinner E."/>
            <person name="Han Y."/>
            <person name="Muzny D.M."/>
            <person name="Worley K.C."/>
            <person name="Gibbs R.A."/>
        </authorList>
    </citation>
    <scope>NUCLEOTIDE SEQUENCE</scope>
</reference>
<evidence type="ECO:0000313" key="4">
    <source>
        <dbReference type="Proteomes" id="UP000007110"/>
    </source>
</evidence>
<feature type="compositionally biased region" description="Basic and acidic residues" evidence="1">
    <location>
        <begin position="97"/>
        <end position="110"/>
    </location>
</feature>
<dbReference type="GeneID" id="105446273"/>
<keyword evidence="2" id="KW-0812">Transmembrane</keyword>
<dbReference type="KEGG" id="spu:105446273"/>
<keyword evidence="4" id="KW-1185">Reference proteome</keyword>
<dbReference type="OMA" id="EPEHEND"/>
<feature type="compositionally biased region" description="Polar residues" evidence="1">
    <location>
        <begin position="111"/>
        <end position="121"/>
    </location>
</feature>
<dbReference type="RefSeq" id="XP_030840880.1">
    <property type="nucleotide sequence ID" value="XM_030985020.1"/>
</dbReference>
<proteinExistence type="predicted"/>
<protein>
    <submittedName>
        <fullName evidence="3">Uncharacterized protein</fullName>
    </submittedName>
</protein>
<feature type="compositionally biased region" description="Basic and acidic residues" evidence="1">
    <location>
        <begin position="8"/>
        <end position="19"/>
    </location>
</feature>
<feature type="compositionally biased region" description="Polar residues" evidence="1">
    <location>
        <begin position="143"/>
        <end position="171"/>
    </location>
</feature>
<dbReference type="EnsemblMetazoa" id="XM_030985020">
    <property type="protein sequence ID" value="XP_030840880"/>
    <property type="gene ID" value="LOC105446273"/>
</dbReference>
<dbReference type="Proteomes" id="UP000007110">
    <property type="component" value="Unassembled WGS sequence"/>
</dbReference>
<feature type="transmembrane region" description="Helical" evidence="2">
    <location>
        <begin position="251"/>
        <end position="277"/>
    </location>
</feature>
<keyword evidence="2" id="KW-0472">Membrane</keyword>
<sequence length="363" mass="40162">MDEEAQGEEGHDLEPHHDDEDLGLTEMDSEHHLEPEHENDDNTPTDIVTGNHVEEYEEENDLESHHDDEDLELTETDSEHHLEHEHGDDDNTPTETGTEHHMEPENDDKGSSLNETDTNPAESPGDDEELSSPRDIDSDLNKSDSLPSLPDSEQQSFPTEETNDNSYQAAQNGDRHMQPSQSVKQERGIANALPDDFDLLAEYDDDSVASSQDATKLTWSAAQIAFLISAPLFFVGLALVIMGAINFPPTFNLLTIGIPVFIIALIVFIGSTAYLCFYKANKMKLFEFGGDMEGTGEIAGVGNMVYTHDDETMVPNSAYDDHDQEMMPSHQGGDDMTLSQDGVTMQPSTMVYTTEDQGESLPL</sequence>
<feature type="compositionally biased region" description="Basic and acidic residues" evidence="1">
    <location>
        <begin position="131"/>
        <end position="142"/>
    </location>
</feature>
<dbReference type="AlphaFoldDB" id="A0A7M7NTV4"/>
<dbReference type="OrthoDB" id="10492252at2759"/>
<reference evidence="3" key="2">
    <citation type="submission" date="2021-01" db="UniProtKB">
        <authorList>
            <consortium name="EnsemblMetazoa"/>
        </authorList>
    </citation>
    <scope>IDENTIFICATION</scope>
</reference>
<keyword evidence="2" id="KW-1133">Transmembrane helix</keyword>
<accession>A0A7M7NTV4</accession>
<evidence type="ECO:0000256" key="2">
    <source>
        <dbReference type="SAM" id="Phobius"/>
    </source>
</evidence>
<name>A0A7M7NTV4_STRPU</name>
<evidence type="ECO:0000313" key="3">
    <source>
        <dbReference type="EnsemblMetazoa" id="XP_030840880"/>
    </source>
</evidence>
<organism evidence="3 4">
    <name type="scientific">Strongylocentrotus purpuratus</name>
    <name type="common">Purple sea urchin</name>
    <dbReference type="NCBI Taxonomy" id="7668"/>
    <lineage>
        <taxon>Eukaryota</taxon>
        <taxon>Metazoa</taxon>
        <taxon>Echinodermata</taxon>
        <taxon>Eleutherozoa</taxon>
        <taxon>Echinozoa</taxon>
        <taxon>Echinoidea</taxon>
        <taxon>Euechinoidea</taxon>
        <taxon>Echinacea</taxon>
        <taxon>Camarodonta</taxon>
        <taxon>Echinidea</taxon>
        <taxon>Strongylocentrotidae</taxon>
        <taxon>Strongylocentrotus</taxon>
    </lineage>
</organism>
<feature type="compositionally biased region" description="Basic and acidic residues" evidence="1">
    <location>
        <begin position="77"/>
        <end position="89"/>
    </location>
</feature>
<dbReference type="InParanoid" id="A0A7M7NTV4"/>
<evidence type="ECO:0000256" key="1">
    <source>
        <dbReference type="SAM" id="MobiDB-lite"/>
    </source>
</evidence>
<feature type="region of interest" description="Disordered" evidence="1">
    <location>
        <begin position="1"/>
        <end position="186"/>
    </location>
</feature>